<reference evidence="1" key="1">
    <citation type="submission" date="2019-12" db="EMBL/GenBank/DDBJ databases">
        <title>Genome sequencing and annotation of Brassica cretica.</title>
        <authorList>
            <person name="Studholme D.J."/>
            <person name="Sarris P.F."/>
        </authorList>
    </citation>
    <scope>NUCLEOTIDE SEQUENCE</scope>
    <source>
        <strain evidence="1">PFS-102/07</strain>
        <tissue evidence="1">Leaf</tissue>
    </source>
</reference>
<organism evidence="1">
    <name type="scientific">Brassica cretica</name>
    <name type="common">Mustard</name>
    <dbReference type="NCBI Taxonomy" id="69181"/>
    <lineage>
        <taxon>Eukaryota</taxon>
        <taxon>Viridiplantae</taxon>
        <taxon>Streptophyta</taxon>
        <taxon>Embryophyta</taxon>
        <taxon>Tracheophyta</taxon>
        <taxon>Spermatophyta</taxon>
        <taxon>Magnoliopsida</taxon>
        <taxon>eudicotyledons</taxon>
        <taxon>Gunneridae</taxon>
        <taxon>Pentapetalae</taxon>
        <taxon>rosids</taxon>
        <taxon>malvids</taxon>
        <taxon>Brassicales</taxon>
        <taxon>Brassicaceae</taxon>
        <taxon>Brassiceae</taxon>
        <taxon>Brassica</taxon>
    </lineage>
</organism>
<gene>
    <name evidence="2" type="ORF">DY000_02033617</name>
    <name evidence="1" type="ORF">F2Q70_00027339</name>
</gene>
<dbReference type="Proteomes" id="UP000266723">
    <property type="component" value="Unassembled WGS sequence"/>
</dbReference>
<protein>
    <submittedName>
        <fullName evidence="1">Uncharacterized protein</fullName>
    </submittedName>
</protein>
<dbReference type="AlphaFoldDB" id="A0A8S9LAV6"/>
<accession>A0A8S9LAV6</accession>
<dbReference type="EMBL" id="QGKV02000649">
    <property type="protein sequence ID" value="KAF3580458.1"/>
    <property type="molecule type" value="Genomic_DNA"/>
</dbReference>
<proteinExistence type="predicted"/>
<evidence type="ECO:0000313" key="3">
    <source>
        <dbReference type="Proteomes" id="UP000266723"/>
    </source>
</evidence>
<name>A0A8S9LAV6_BRACR</name>
<comment type="caution">
    <text evidence="1">The sequence shown here is derived from an EMBL/GenBank/DDBJ whole genome shotgun (WGS) entry which is preliminary data.</text>
</comment>
<reference evidence="2" key="2">
    <citation type="submission" date="2019-12" db="EMBL/GenBank/DDBJ databases">
        <authorList>
            <person name="Studholme D.J."/>
            <person name="Sarris P."/>
        </authorList>
    </citation>
    <scope>NUCLEOTIDE SEQUENCE</scope>
    <source>
        <strain evidence="2">PFS-1207/04</strain>
        <tissue evidence="2">Leaf</tissue>
    </source>
</reference>
<sequence length="61" mass="6893">MHEEKCRFGVFSRGTAKRSSPKIVPTTEQAELLFPTNKETSKIFRDLTLASYSVIPCSMVK</sequence>
<keyword evidence="3" id="KW-1185">Reference proteome</keyword>
<dbReference type="EMBL" id="QGKY02000094">
    <property type="protein sequence ID" value="KAF2602653.1"/>
    <property type="molecule type" value="Genomic_DNA"/>
</dbReference>
<evidence type="ECO:0000313" key="2">
    <source>
        <dbReference type="EMBL" id="KAF3580458.1"/>
    </source>
</evidence>
<reference evidence="2 3" key="3">
    <citation type="journal article" date="2020" name="BMC Genomics">
        <title>Intraspecific diversification of the crop wild relative Brassica cretica Lam. using demographic model selection.</title>
        <authorList>
            <person name="Kioukis A."/>
            <person name="Michalopoulou V.A."/>
            <person name="Briers L."/>
            <person name="Pirintsos S."/>
            <person name="Studholme D.J."/>
            <person name="Pavlidis P."/>
            <person name="Sarris P.F."/>
        </authorList>
    </citation>
    <scope>NUCLEOTIDE SEQUENCE [LARGE SCALE GENOMIC DNA]</scope>
    <source>
        <strain evidence="3">cv. PFS-1207/04</strain>
        <strain evidence="2">PFS-1207/04</strain>
    </source>
</reference>
<evidence type="ECO:0000313" key="1">
    <source>
        <dbReference type="EMBL" id="KAF2602653.1"/>
    </source>
</evidence>